<dbReference type="RefSeq" id="WP_058514960.1">
    <property type="nucleotide sequence ID" value="NZ_CAAAIH010000010.1"/>
</dbReference>
<evidence type="ECO:0000256" key="2">
    <source>
        <dbReference type="ARBA" id="ARBA00022603"/>
    </source>
</evidence>
<dbReference type="Gene3D" id="3.40.50.150">
    <property type="entry name" value="Vaccinia Virus protein VP39"/>
    <property type="match status" value="1"/>
</dbReference>
<evidence type="ECO:0000313" key="5">
    <source>
        <dbReference type="EMBL" id="KTD56305.1"/>
    </source>
</evidence>
<keyword evidence="6" id="KW-1185">Reference proteome</keyword>
<dbReference type="Proteomes" id="UP000054703">
    <property type="component" value="Unassembled WGS sequence"/>
</dbReference>
<comment type="caution">
    <text evidence="5">The sequence shown here is derived from an EMBL/GenBank/DDBJ whole genome shotgun (WGS) entry which is preliminary data.</text>
</comment>
<protein>
    <recommendedName>
        <fullName evidence="4">S-adenosyl-L-methionine-dependent methyltransferase</fullName>
        <ecNumber evidence="4">2.1.1.-</ecNumber>
    </recommendedName>
</protein>
<dbReference type="AlphaFoldDB" id="A0A0W0YH60"/>
<dbReference type="GO" id="GO:0032259">
    <property type="term" value="P:methylation"/>
    <property type="evidence" value="ECO:0007669"/>
    <property type="project" value="UniProtKB-KW"/>
</dbReference>
<dbReference type="NCBIfam" id="TIGR00027">
    <property type="entry name" value="mthyl_TIGR00027"/>
    <property type="match status" value="1"/>
</dbReference>
<dbReference type="InterPro" id="IPR029063">
    <property type="entry name" value="SAM-dependent_MTases_sf"/>
</dbReference>
<dbReference type="STRING" id="45074.Lsan_2993"/>
<reference evidence="5 6" key="1">
    <citation type="submission" date="2015-11" db="EMBL/GenBank/DDBJ databases">
        <title>Genomic analysis of 38 Legionella species identifies large and diverse effector repertoires.</title>
        <authorList>
            <person name="Burstein D."/>
            <person name="Amaro F."/>
            <person name="Zusman T."/>
            <person name="Lifshitz Z."/>
            <person name="Cohen O."/>
            <person name="Gilbert J.A."/>
            <person name="Pupko T."/>
            <person name="Shuman H.A."/>
            <person name="Segal G."/>
        </authorList>
    </citation>
    <scope>NUCLEOTIDE SEQUENCE [LARGE SCALE GENOMIC DNA]</scope>
    <source>
        <strain evidence="5 6">SC-63-C7</strain>
    </source>
</reference>
<dbReference type="PANTHER" id="PTHR43619">
    <property type="entry name" value="S-ADENOSYL-L-METHIONINE-DEPENDENT METHYLTRANSFERASE YKTD-RELATED"/>
    <property type="match status" value="1"/>
</dbReference>
<evidence type="ECO:0000256" key="3">
    <source>
        <dbReference type="ARBA" id="ARBA00022679"/>
    </source>
</evidence>
<keyword evidence="4" id="KW-0949">S-adenosyl-L-methionine</keyword>
<name>A0A0W0YH60_9GAMM</name>
<dbReference type="InterPro" id="IPR011610">
    <property type="entry name" value="SAM_mthyl_Trfase_ML2640-like"/>
</dbReference>
<organism evidence="5 6">
    <name type="scientific">Legionella santicrucis</name>
    <dbReference type="NCBI Taxonomy" id="45074"/>
    <lineage>
        <taxon>Bacteria</taxon>
        <taxon>Pseudomonadati</taxon>
        <taxon>Pseudomonadota</taxon>
        <taxon>Gammaproteobacteria</taxon>
        <taxon>Legionellales</taxon>
        <taxon>Legionellaceae</taxon>
        <taxon>Legionella</taxon>
    </lineage>
</organism>
<dbReference type="GO" id="GO:0008168">
    <property type="term" value="F:methyltransferase activity"/>
    <property type="evidence" value="ECO:0007669"/>
    <property type="project" value="UniProtKB-UniRule"/>
</dbReference>
<dbReference type="InterPro" id="IPR007213">
    <property type="entry name" value="Ppm1/Ppm2/Tcmp"/>
</dbReference>
<dbReference type="SUPFAM" id="SSF53335">
    <property type="entry name" value="S-adenosyl-L-methionine-dependent methyltransferases"/>
    <property type="match status" value="1"/>
</dbReference>
<dbReference type="PATRIC" id="fig|45074.5.peg.3222"/>
<evidence type="ECO:0000313" key="6">
    <source>
        <dbReference type="Proteomes" id="UP000054703"/>
    </source>
</evidence>
<dbReference type="EMBL" id="LNYU01000083">
    <property type="protein sequence ID" value="KTD56305.1"/>
    <property type="molecule type" value="Genomic_DNA"/>
</dbReference>
<dbReference type="Pfam" id="PF04072">
    <property type="entry name" value="LCM"/>
    <property type="match status" value="1"/>
</dbReference>
<dbReference type="OrthoDB" id="9800233at2"/>
<keyword evidence="3 5" id="KW-0808">Transferase</keyword>
<dbReference type="PANTHER" id="PTHR43619:SF2">
    <property type="entry name" value="S-ADENOSYL-L-METHIONINE-DEPENDENT METHYLTRANSFERASES SUPERFAMILY PROTEIN"/>
    <property type="match status" value="1"/>
</dbReference>
<keyword evidence="2 4" id="KW-0489">Methyltransferase</keyword>
<dbReference type="EC" id="2.1.1.-" evidence="4"/>
<proteinExistence type="inferred from homology"/>
<comment type="function">
    <text evidence="4">Exhibits S-adenosyl-L-methionine-dependent methyltransferase activity.</text>
</comment>
<gene>
    <name evidence="5" type="ORF">Lsan_2993</name>
</gene>
<sequence length="300" mass="35168">MREKILKDHNVATTSLLANYWKNEAKSKENWPTLTQKQGTREKDLFKDPLMQNFVNEQVKEEAEQRLDKRMWLPLATRTRFFRQTVSDVVKNKEIKQVIILGSGFDTLPARKIKYTQQFGVRFFEIDQPQILKCKERIYAEQYINKNATYITLDYVKGDLIAALTSNDIDFTKPTLILWEGNTFYLEKEEVLRILRDLSSKFSHLVITFDYMHTLMQTGTQQLDSSAKEKCLEKTLDEFASKKSPFKTFFEPGEIVSLCEELGIQCIDHKTAAELAKEYKVDQEPYYTAETYSMVTFEHK</sequence>
<evidence type="ECO:0000256" key="4">
    <source>
        <dbReference type="RuleBase" id="RU362030"/>
    </source>
</evidence>
<comment type="similarity">
    <text evidence="1 4">Belongs to the UPF0677 family.</text>
</comment>
<accession>A0A0W0YH60</accession>
<evidence type="ECO:0000256" key="1">
    <source>
        <dbReference type="ARBA" id="ARBA00008138"/>
    </source>
</evidence>